<evidence type="ECO:0000313" key="3">
    <source>
        <dbReference type="Proteomes" id="UP001161325"/>
    </source>
</evidence>
<accession>A0AA37QIA5</accession>
<proteinExistence type="predicted"/>
<sequence length="239" mass="23855">MAAVLVVGACSGGGGTTATAGLDDGLRRDLQLAAAASVELATNRDASTARFVSAAEGQPRGEGRETTVADRRGTARHRAPTKGVRRVADVRPAPAVAEEPAPTVAMVEAPAAVGVEDTPTPTPAPAVVPAPVDERPVAVGRGDEGVAQGDRDEGDRGRRGRGGGGWGGVIIRGGMGDIDHCERDAPGRRGGMGGGMGGGVQGAINRRFPGLPNGGWGGPMGGAAGTILRQVATQVGRPR</sequence>
<name>A0AA37QIA5_9BACT</name>
<evidence type="ECO:0000256" key="1">
    <source>
        <dbReference type="SAM" id="MobiDB-lite"/>
    </source>
</evidence>
<feature type="compositionally biased region" description="Basic and acidic residues" evidence="1">
    <location>
        <begin position="136"/>
        <end position="157"/>
    </location>
</feature>
<feature type="region of interest" description="Disordered" evidence="1">
    <location>
        <begin position="55"/>
        <end position="82"/>
    </location>
</feature>
<dbReference type="EMBL" id="BRXS01000005">
    <property type="protein sequence ID" value="GLC27015.1"/>
    <property type="molecule type" value="Genomic_DNA"/>
</dbReference>
<feature type="compositionally biased region" description="Gly residues" evidence="1">
    <location>
        <begin position="162"/>
        <end position="171"/>
    </location>
</feature>
<evidence type="ECO:0000313" key="2">
    <source>
        <dbReference type="EMBL" id="GLC27015.1"/>
    </source>
</evidence>
<dbReference type="Proteomes" id="UP001161325">
    <property type="component" value="Unassembled WGS sequence"/>
</dbReference>
<comment type="caution">
    <text evidence="2">The sequence shown here is derived from an EMBL/GenBank/DDBJ whole genome shotgun (WGS) entry which is preliminary data.</text>
</comment>
<keyword evidence="3" id="KW-1185">Reference proteome</keyword>
<gene>
    <name evidence="2" type="ORF">rosag_35280</name>
</gene>
<feature type="compositionally biased region" description="Basic and acidic residues" evidence="1">
    <location>
        <begin position="59"/>
        <end position="73"/>
    </location>
</feature>
<protein>
    <submittedName>
        <fullName evidence="2">Uncharacterized protein</fullName>
    </submittedName>
</protein>
<dbReference type="AlphaFoldDB" id="A0AA37QIA5"/>
<feature type="region of interest" description="Disordered" evidence="1">
    <location>
        <begin position="136"/>
        <end position="171"/>
    </location>
</feature>
<reference evidence="2" key="1">
    <citation type="submission" date="2022-08" db="EMBL/GenBank/DDBJ databases">
        <title>Draft genome sequencing of Roseisolibacter agri AW1220.</title>
        <authorList>
            <person name="Tobiishi Y."/>
            <person name="Tonouchi A."/>
        </authorList>
    </citation>
    <scope>NUCLEOTIDE SEQUENCE</scope>
    <source>
        <strain evidence="2">AW1220</strain>
    </source>
</reference>
<organism evidence="2 3">
    <name type="scientific">Roseisolibacter agri</name>
    <dbReference type="NCBI Taxonomy" id="2014610"/>
    <lineage>
        <taxon>Bacteria</taxon>
        <taxon>Pseudomonadati</taxon>
        <taxon>Gemmatimonadota</taxon>
        <taxon>Gemmatimonadia</taxon>
        <taxon>Gemmatimonadales</taxon>
        <taxon>Gemmatimonadaceae</taxon>
        <taxon>Roseisolibacter</taxon>
    </lineage>
</organism>